<dbReference type="InterPro" id="IPR000212">
    <property type="entry name" value="DNA_helicase_UvrD/REP"/>
</dbReference>
<keyword evidence="3 5" id="KW-0347">Helicase</keyword>
<gene>
    <name evidence="7" type="ORF">RC62_1210</name>
</gene>
<dbReference type="SUPFAM" id="SSF52540">
    <property type="entry name" value="P-loop containing nucleoside triphosphate hydrolases"/>
    <property type="match status" value="1"/>
</dbReference>
<evidence type="ECO:0000256" key="1">
    <source>
        <dbReference type="ARBA" id="ARBA00022741"/>
    </source>
</evidence>
<protein>
    <submittedName>
        <fullName evidence="7">ATP-dependent DNA helicase pcrA</fullName>
    </submittedName>
</protein>
<sequence>MVTKRADLELEVQKIFEHIDNGNNFLLSGGAGSGKTYSLVQVIRQIIEENPFVKVACMTYTNSAVKEIEERVNHKNLNVTTIHDFLWDCISNYQKDLKENLIELINESSSKISTINNEKVGLDYYDNLEKIKYDNFLRIADGIISHDEVILLAEKMFKNSIKLCSIVKDKFPFIFIDEYQDTQKEVIEIFLHHLKNSKKKSIVGFFGDAMQSIYEGGIGNIDEYIGEHDKVREVQKTQNRRNPKRVYDLANELRTDGLVQTHSNDKNAPNMDKNSGEVKEGKVIFYYSQDEKNDIVKQNLIEDFLWDFKDNKETKELNLTHNLIAKKAGFPNLIEIYDKDPIVKFLQSIRKYIRLTNFSHDEMITVDNLVISLKSDIDSKVKSLGLRSFTVQKFIENLIIKYPLHALTTQNLLDKIKPIDNNTIKQEDRSVIFKFKEQTGIIDIDFIYQIKVMKEIEKGIDPRFAHLYDTIKKEKYQKVRSLFFDKDNLIDDKKQNEEDESKKGSKRDILIKFLYKIQFSIDLYEENKFNEFLQIIDLKKKEGEGIITFKNRLKKIIDDLKSKSTEKIENILDFVNESGLLNLNKDDRFNKFKIEKKYLYDKVKEVGFTEFINLYNYLEGKTPFSTQHKTKGDEFDNVLVVLDNGKWNDYNFKYLFEKKGSENVLERTQKIFYVCCTRAKEDLAIYYYGINKTENALIFETAKEWFGDNLIDVDKL</sequence>
<evidence type="ECO:0000313" key="7">
    <source>
        <dbReference type="EMBL" id="KQB39528.1"/>
    </source>
</evidence>
<dbReference type="GO" id="GO:0005829">
    <property type="term" value="C:cytosol"/>
    <property type="evidence" value="ECO:0007669"/>
    <property type="project" value="TreeGrafter"/>
</dbReference>
<dbReference type="RefSeq" id="WP_082421297.1">
    <property type="nucleotide sequence ID" value="NZ_JRLF01000012.1"/>
</dbReference>
<dbReference type="GO" id="GO:0003677">
    <property type="term" value="F:DNA binding"/>
    <property type="evidence" value="ECO:0007669"/>
    <property type="project" value="InterPro"/>
</dbReference>
<dbReference type="PATRIC" id="fig|362413.3.peg.1185"/>
<keyword evidence="1 5" id="KW-0547">Nucleotide-binding</keyword>
<feature type="domain" description="UvrD-like helicase ATP-binding" evidence="6">
    <location>
        <begin position="8"/>
        <end position="243"/>
    </location>
</feature>
<dbReference type="GO" id="GO:0016787">
    <property type="term" value="F:hydrolase activity"/>
    <property type="evidence" value="ECO:0007669"/>
    <property type="project" value="UniProtKB-UniRule"/>
</dbReference>
<dbReference type="Proteomes" id="UP000050443">
    <property type="component" value="Unassembled WGS sequence"/>
</dbReference>
<evidence type="ECO:0000256" key="3">
    <source>
        <dbReference type="ARBA" id="ARBA00022806"/>
    </source>
</evidence>
<dbReference type="STRING" id="362413.RC62_1210"/>
<evidence type="ECO:0000256" key="2">
    <source>
        <dbReference type="ARBA" id="ARBA00022801"/>
    </source>
</evidence>
<feature type="binding site" evidence="5">
    <location>
        <begin position="29"/>
        <end position="36"/>
    </location>
    <ligand>
        <name>ATP</name>
        <dbReference type="ChEBI" id="CHEBI:30616"/>
    </ligand>
</feature>
<dbReference type="PANTHER" id="PTHR11070">
    <property type="entry name" value="UVRD / RECB / PCRA DNA HELICASE FAMILY MEMBER"/>
    <property type="match status" value="1"/>
</dbReference>
<dbReference type="OrthoDB" id="9765670at2"/>
<proteinExistence type="predicted"/>
<evidence type="ECO:0000256" key="5">
    <source>
        <dbReference type="PROSITE-ProRule" id="PRU00560"/>
    </source>
</evidence>
<dbReference type="PROSITE" id="PS51198">
    <property type="entry name" value="UVRD_HELICASE_ATP_BIND"/>
    <property type="match status" value="1"/>
</dbReference>
<dbReference type="InterPro" id="IPR014016">
    <property type="entry name" value="UvrD-like_ATP-bd"/>
</dbReference>
<dbReference type="AlphaFoldDB" id="A0A0Q1BG22"/>
<comment type="caution">
    <text evidence="7">The sequence shown here is derived from an EMBL/GenBank/DDBJ whole genome shotgun (WGS) entry which is preliminary data.</text>
</comment>
<dbReference type="EMBL" id="JRLF01000012">
    <property type="protein sequence ID" value="KQB39528.1"/>
    <property type="molecule type" value="Genomic_DNA"/>
</dbReference>
<dbReference type="InterPro" id="IPR027417">
    <property type="entry name" value="P-loop_NTPase"/>
</dbReference>
<dbReference type="GO" id="GO:0043138">
    <property type="term" value="F:3'-5' DNA helicase activity"/>
    <property type="evidence" value="ECO:0007669"/>
    <property type="project" value="TreeGrafter"/>
</dbReference>
<organism evidence="7 8">
    <name type="scientific">Flavobacterium aquidurense</name>
    <dbReference type="NCBI Taxonomy" id="362413"/>
    <lineage>
        <taxon>Bacteria</taxon>
        <taxon>Pseudomonadati</taxon>
        <taxon>Bacteroidota</taxon>
        <taxon>Flavobacteriia</taxon>
        <taxon>Flavobacteriales</taxon>
        <taxon>Flavobacteriaceae</taxon>
        <taxon>Flavobacterium</taxon>
    </lineage>
</organism>
<evidence type="ECO:0000256" key="4">
    <source>
        <dbReference type="ARBA" id="ARBA00022840"/>
    </source>
</evidence>
<evidence type="ECO:0000259" key="6">
    <source>
        <dbReference type="PROSITE" id="PS51198"/>
    </source>
</evidence>
<name>A0A0Q1BG22_9FLAO</name>
<dbReference type="Pfam" id="PF13245">
    <property type="entry name" value="AAA_19"/>
    <property type="match status" value="1"/>
</dbReference>
<dbReference type="PANTHER" id="PTHR11070:SF3">
    <property type="entry name" value="DNA 3'-5' HELICASE"/>
    <property type="match status" value="1"/>
</dbReference>
<accession>A0A0Q1BG22</accession>
<evidence type="ECO:0000313" key="8">
    <source>
        <dbReference type="Proteomes" id="UP000050443"/>
    </source>
</evidence>
<keyword evidence="2 5" id="KW-0378">Hydrolase</keyword>
<reference evidence="7 8" key="1">
    <citation type="submission" date="2014-09" db="EMBL/GenBank/DDBJ databases">
        <title>Genome sequence of Flavobacterium aquidurense RC62.</title>
        <authorList>
            <person name="Kim J.F."/>
            <person name="Kwak M.-J."/>
        </authorList>
    </citation>
    <scope>NUCLEOTIDE SEQUENCE [LARGE SCALE GENOMIC DNA]</scope>
    <source>
        <strain evidence="7 8">RC62</strain>
    </source>
</reference>
<keyword evidence="4 5" id="KW-0067">ATP-binding</keyword>
<dbReference type="GO" id="GO:0000725">
    <property type="term" value="P:recombinational repair"/>
    <property type="evidence" value="ECO:0007669"/>
    <property type="project" value="TreeGrafter"/>
</dbReference>
<dbReference type="GO" id="GO:0005524">
    <property type="term" value="F:ATP binding"/>
    <property type="evidence" value="ECO:0007669"/>
    <property type="project" value="UniProtKB-UniRule"/>
</dbReference>
<dbReference type="Gene3D" id="3.40.50.300">
    <property type="entry name" value="P-loop containing nucleotide triphosphate hydrolases"/>
    <property type="match status" value="2"/>
</dbReference>